<accession>A0A8H4UJD2</accession>
<dbReference type="InterPro" id="IPR045518">
    <property type="entry name" value="2EXR"/>
</dbReference>
<dbReference type="PANTHER" id="PTHR35910">
    <property type="entry name" value="2EXR DOMAIN-CONTAINING PROTEIN"/>
    <property type="match status" value="1"/>
</dbReference>
<dbReference type="PANTHER" id="PTHR35910:SF6">
    <property type="entry name" value="2EXR DOMAIN-CONTAINING PROTEIN"/>
    <property type="match status" value="1"/>
</dbReference>
<evidence type="ECO:0000259" key="2">
    <source>
        <dbReference type="Pfam" id="PF20150"/>
    </source>
</evidence>
<comment type="caution">
    <text evidence="3">The sequence shown here is derived from an EMBL/GenBank/DDBJ whole genome shotgun (WGS) entry which is preliminary data.</text>
</comment>
<reference evidence="3" key="2">
    <citation type="submission" date="2020-05" db="EMBL/GenBank/DDBJ databases">
        <authorList>
            <person name="Kim H.-S."/>
            <person name="Proctor R.H."/>
            <person name="Brown D.W."/>
        </authorList>
    </citation>
    <scope>NUCLEOTIDE SEQUENCE</scope>
    <source>
        <strain evidence="3">NRRL 22465</strain>
    </source>
</reference>
<dbReference type="Pfam" id="PF20150">
    <property type="entry name" value="2EXR"/>
    <property type="match status" value="1"/>
</dbReference>
<gene>
    <name evidence="3" type="ORF">FZEAL_5614</name>
</gene>
<dbReference type="OrthoDB" id="3561261at2759"/>
<evidence type="ECO:0000313" key="4">
    <source>
        <dbReference type="Proteomes" id="UP000635477"/>
    </source>
</evidence>
<feature type="domain" description="2EXR" evidence="2">
    <location>
        <begin position="13"/>
        <end position="104"/>
    </location>
</feature>
<proteinExistence type="predicted"/>
<feature type="region of interest" description="Disordered" evidence="1">
    <location>
        <begin position="248"/>
        <end position="267"/>
    </location>
</feature>
<keyword evidence="4" id="KW-1185">Reference proteome</keyword>
<sequence length="300" mass="34826">MESQHGNKPRYLQFNGLPLELRDHTWELTLPNRRVFHAKEVSSQKPNNEPTKREMCFRFHIRHHPPSALNICTKSRNVAMRHGVFLSPCGDEPGVWFRPETDILYFDREQCKTIQVNPYQPRITVSGRENVLNIGIEWRVFFLDSPRPSQGETTSSYWRAAIGPLHAYMPHMRTVNHALPMLRHEGNMKWGREPPSAPKFQAKLVPLPESIKIPWESARDLYNSLRRIGGLPVATVTWKEVKEDIERGFEEDKDGEENGESSRGLDQGVEHYPPMIVGWWLLREGIPAVHENPLFQYFST</sequence>
<dbReference type="AlphaFoldDB" id="A0A8H4UJD2"/>
<evidence type="ECO:0000256" key="1">
    <source>
        <dbReference type="SAM" id="MobiDB-lite"/>
    </source>
</evidence>
<dbReference type="Proteomes" id="UP000635477">
    <property type="component" value="Unassembled WGS sequence"/>
</dbReference>
<organism evidence="3 4">
    <name type="scientific">Fusarium zealandicum</name>
    <dbReference type="NCBI Taxonomy" id="1053134"/>
    <lineage>
        <taxon>Eukaryota</taxon>
        <taxon>Fungi</taxon>
        <taxon>Dikarya</taxon>
        <taxon>Ascomycota</taxon>
        <taxon>Pezizomycotina</taxon>
        <taxon>Sordariomycetes</taxon>
        <taxon>Hypocreomycetidae</taxon>
        <taxon>Hypocreales</taxon>
        <taxon>Nectriaceae</taxon>
        <taxon>Fusarium</taxon>
        <taxon>Fusarium staphyleae species complex</taxon>
    </lineage>
</organism>
<name>A0A8H4UJD2_9HYPO</name>
<protein>
    <recommendedName>
        <fullName evidence="2">2EXR domain-containing protein</fullName>
    </recommendedName>
</protein>
<evidence type="ECO:0000313" key="3">
    <source>
        <dbReference type="EMBL" id="KAF4977909.1"/>
    </source>
</evidence>
<reference evidence="3" key="1">
    <citation type="journal article" date="2020" name="BMC Genomics">
        <title>Correction to: Identification and distribution of gene clusters required for synthesis of sphingolipid metabolism inhibitors in diverse species of the filamentous fungus Fusarium.</title>
        <authorList>
            <person name="Kim H.S."/>
            <person name="Lohmar J.M."/>
            <person name="Busman M."/>
            <person name="Brown D.W."/>
            <person name="Naumann T.A."/>
            <person name="Divon H.H."/>
            <person name="Lysoe E."/>
            <person name="Uhlig S."/>
            <person name="Proctor R.H."/>
        </authorList>
    </citation>
    <scope>NUCLEOTIDE SEQUENCE</scope>
    <source>
        <strain evidence="3">NRRL 22465</strain>
    </source>
</reference>
<dbReference type="EMBL" id="JABEYC010000411">
    <property type="protein sequence ID" value="KAF4977909.1"/>
    <property type="molecule type" value="Genomic_DNA"/>
</dbReference>